<protein>
    <submittedName>
        <fullName evidence="2">DUF4910 domain-containing protein</fullName>
    </submittedName>
</protein>
<dbReference type="SUPFAM" id="SSF53187">
    <property type="entry name" value="Zn-dependent exopeptidases"/>
    <property type="match status" value="1"/>
</dbReference>
<feature type="domain" description="Peptidase M28" evidence="1">
    <location>
        <begin position="235"/>
        <end position="427"/>
    </location>
</feature>
<evidence type="ECO:0000259" key="1">
    <source>
        <dbReference type="Pfam" id="PF04389"/>
    </source>
</evidence>
<gene>
    <name evidence="2" type="ORF">EYH02_04390</name>
</gene>
<name>A0A833DUK7_9CREN</name>
<dbReference type="InterPro" id="IPR007484">
    <property type="entry name" value="Peptidase_M28"/>
</dbReference>
<dbReference type="AlphaFoldDB" id="A0A833DUK7"/>
<dbReference type="Proteomes" id="UP000605805">
    <property type="component" value="Unassembled WGS sequence"/>
</dbReference>
<dbReference type="PANTHER" id="PTHR10404">
    <property type="entry name" value="N-ACETYLATED-ALPHA-LINKED ACIDIC DIPEPTIDASE"/>
    <property type="match status" value="1"/>
</dbReference>
<organism evidence="2 3">
    <name type="scientific">Ignisphaera aggregans</name>
    <dbReference type="NCBI Taxonomy" id="334771"/>
    <lineage>
        <taxon>Archaea</taxon>
        <taxon>Thermoproteota</taxon>
        <taxon>Thermoprotei</taxon>
        <taxon>Desulfurococcales</taxon>
        <taxon>Desulfurococcaceae</taxon>
        <taxon>Ignisphaera</taxon>
    </lineage>
</organism>
<reference evidence="2" key="1">
    <citation type="journal article" date="2020" name="ISME J.">
        <title>Gammaproteobacteria mediating utilization of methyl-, sulfur- and petroleum organic compounds in deep ocean hydrothermal plumes.</title>
        <authorList>
            <person name="Zhou Z."/>
            <person name="Liu Y."/>
            <person name="Pan J."/>
            <person name="Cron B.R."/>
            <person name="Toner B.M."/>
            <person name="Anantharaman K."/>
            <person name="Breier J.A."/>
            <person name="Dick G.J."/>
            <person name="Li M."/>
        </authorList>
    </citation>
    <scope>NUCLEOTIDE SEQUENCE</scope>
    <source>
        <strain evidence="2">SZUA-1435</strain>
    </source>
</reference>
<dbReference type="EMBL" id="DQTV01000080">
    <property type="protein sequence ID" value="HIP57289.1"/>
    <property type="molecule type" value="Genomic_DNA"/>
</dbReference>
<sequence length="579" mass="66314">MDDSIRTVLREEFSRQELLNFVYSISRYNRIQGSQDLENALKYVYNVLSECKNLSVQIYSFDYAKSYGIHRPLIGWDVTYAEVRLVKPTSKLLHTIYDSKTVVVAHSPPGTVEAPIVYVGEGVRERDYKDKDVSGKIVLAYGNPYLVYMTGIEYGVKGFVFFRRRGPDDAVPYLGLFLEPREISKATAPAVSISRRNALDIINKLERGVEVVVRILVEAKYRNNAQIHVVEAKLGDSKREVHICAHICHPGGTVNDNVSGSATLLELAHAFDRAISKGKLSPPRDSSIVFVWFPEYYGSLPYLMTKTKDSDIVFGINLDMIGERQEITGSTLNFIRSPSTMRSPYEALVLYELFKELSHATTISTMRKSLSYRLDVLPYERGSDHDIYLQLGIPSVMINQWPDHYYHTDLDTVDKFDPEIAESIAIAVGTAAYMIASRSIDDRTLTMLNEYYDSYVRGLEILRTPLNNLDKRYRTLAKTEQQKVRYRYIAEPGIPSLRIAFSKLPRRTFYEFLDLIEEEKYLWNLATGFIPIILRNKAMSVEEIAQQVLDEYGVEIKVDRLEKLLNYLVAMELVEQVRD</sequence>
<dbReference type="Gene3D" id="3.40.630.10">
    <property type="entry name" value="Zn peptidases"/>
    <property type="match status" value="1"/>
</dbReference>
<dbReference type="Gene3D" id="3.50.30.30">
    <property type="match status" value="1"/>
</dbReference>
<dbReference type="InterPro" id="IPR039373">
    <property type="entry name" value="Peptidase_M28B"/>
</dbReference>
<comment type="caution">
    <text evidence="2">The sequence shown here is derived from an EMBL/GenBank/DDBJ whole genome shotgun (WGS) entry which is preliminary data.</text>
</comment>
<dbReference type="InterPro" id="IPR046450">
    <property type="entry name" value="PA_dom_sf"/>
</dbReference>
<dbReference type="Pfam" id="PF04389">
    <property type="entry name" value="Peptidase_M28"/>
    <property type="match status" value="1"/>
</dbReference>
<evidence type="ECO:0000313" key="3">
    <source>
        <dbReference type="Proteomes" id="UP000605805"/>
    </source>
</evidence>
<accession>A0A833DUK7</accession>
<dbReference type="SUPFAM" id="SSF52025">
    <property type="entry name" value="PA domain"/>
    <property type="match status" value="1"/>
</dbReference>
<proteinExistence type="predicted"/>
<evidence type="ECO:0000313" key="2">
    <source>
        <dbReference type="EMBL" id="HIP57289.1"/>
    </source>
</evidence>
<dbReference type="PANTHER" id="PTHR10404:SF46">
    <property type="entry name" value="VACUOLAR PROTEIN SORTING-ASSOCIATED PROTEIN 70"/>
    <property type="match status" value="1"/>
</dbReference>